<evidence type="ECO:0000313" key="2">
    <source>
        <dbReference type="EMBL" id="KAF1384175.1"/>
    </source>
</evidence>
<dbReference type="EMBL" id="VHII01000011">
    <property type="protein sequence ID" value="KAF1384175.1"/>
    <property type="molecule type" value="Genomic_DNA"/>
</dbReference>
<accession>A0A6A5F1J1</accession>
<dbReference type="AlphaFoldDB" id="A0A6A5F1J1"/>
<evidence type="ECO:0000313" key="3">
    <source>
        <dbReference type="Proteomes" id="UP000465112"/>
    </source>
</evidence>
<gene>
    <name evidence="2" type="ORF">PFLUV_G00139560</name>
</gene>
<comment type="caution">
    <text evidence="2">The sequence shown here is derived from an EMBL/GenBank/DDBJ whole genome shotgun (WGS) entry which is preliminary data.</text>
</comment>
<protein>
    <submittedName>
        <fullName evidence="2">Uncharacterized protein</fullName>
    </submittedName>
</protein>
<name>A0A6A5F1J1_PERFL</name>
<feature type="region of interest" description="Disordered" evidence="1">
    <location>
        <begin position="1"/>
        <end position="38"/>
    </location>
</feature>
<keyword evidence="3" id="KW-1185">Reference proteome</keyword>
<proteinExistence type="predicted"/>
<reference evidence="2 3" key="1">
    <citation type="submission" date="2019-06" db="EMBL/GenBank/DDBJ databases">
        <title>A chromosome-scale genome assembly of the European perch, Perca fluviatilis.</title>
        <authorList>
            <person name="Roques C."/>
            <person name="Zahm M."/>
            <person name="Cabau C."/>
            <person name="Klopp C."/>
            <person name="Bouchez O."/>
            <person name="Donnadieu C."/>
            <person name="Kuhl H."/>
            <person name="Gislard M."/>
            <person name="Guendouz S."/>
            <person name="Journot L."/>
            <person name="Haffray P."/>
            <person name="Bestin A."/>
            <person name="Morvezen R."/>
            <person name="Feron R."/>
            <person name="Wen M."/>
            <person name="Jouanno E."/>
            <person name="Herpin A."/>
            <person name="Schartl M."/>
            <person name="Postlethwait J."/>
            <person name="Schaerlinger B."/>
            <person name="Chardard D."/>
            <person name="Lecocq T."/>
            <person name="Poncet C."/>
            <person name="Jaffrelo L."/>
            <person name="Lampietro C."/>
            <person name="Guiguen Y."/>
        </authorList>
    </citation>
    <scope>NUCLEOTIDE SEQUENCE [LARGE SCALE GENOMIC DNA]</scope>
    <source>
        <tissue evidence="2">Blood</tissue>
    </source>
</reference>
<sequence length="80" mass="8870">MITSTAAKSEKSREISAGRSQSLSRTCGSLREPKRIKDLPALPPIRQLHLTAESQRRRALDWQNLLPGCSNSHSQQVFAA</sequence>
<dbReference type="Proteomes" id="UP000465112">
    <property type="component" value="Chromosome 11"/>
</dbReference>
<evidence type="ECO:0000256" key="1">
    <source>
        <dbReference type="SAM" id="MobiDB-lite"/>
    </source>
</evidence>
<feature type="compositionally biased region" description="Polar residues" evidence="1">
    <location>
        <begin position="18"/>
        <end position="27"/>
    </location>
</feature>
<organism evidence="2 3">
    <name type="scientific">Perca fluviatilis</name>
    <name type="common">European perch</name>
    <dbReference type="NCBI Taxonomy" id="8168"/>
    <lineage>
        <taxon>Eukaryota</taxon>
        <taxon>Metazoa</taxon>
        <taxon>Chordata</taxon>
        <taxon>Craniata</taxon>
        <taxon>Vertebrata</taxon>
        <taxon>Euteleostomi</taxon>
        <taxon>Actinopterygii</taxon>
        <taxon>Neopterygii</taxon>
        <taxon>Teleostei</taxon>
        <taxon>Neoteleostei</taxon>
        <taxon>Acanthomorphata</taxon>
        <taxon>Eupercaria</taxon>
        <taxon>Perciformes</taxon>
        <taxon>Percoidei</taxon>
        <taxon>Percidae</taxon>
        <taxon>Percinae</taxon>
        <taxon>Perca</taxon>
    </lineage>
</organism>